<dbReference type="InterPro" id="IPR001878">
    <property type="entry name" value="Znf_CCHC"/>
</dbReference>
<evidence type="ECO:0000259" key="3">
    <source>
        <dbReference type="PROSITE" id="PS50158"/>
    </source>
</evidence>
<organism evidence="4 5">
    <name type="scientific">Crepidotus variabilis</name>
    <dbReference type="NCBI Taxonomy" id="179855"/>
    <lineage>
        <taxon>Eukaryota</taxon>
        <taxon>Fungi</taxon>
        <taxon>Dikarya</taxon>
        <taxon>Basidiomycota</taxon>
        <taxon>Agaricomycotina</taxon>
        <taxon>Agaricomycetes</taxon>
        <taxon>Agaricomycetidae</taxon>
        <taxon>Agaricales</taxon>
        <taxon>Agaricineae</taxon>
        <taxon>Crepidotaceae</taxon>
        <taxon>Crepidotus</taxon>
    </lineage>
</organism>
<keyword evidence="2" id="KW-0479">Metal-binding</keyword>
<keyword evidence="2" id="KW-0862">Zinc</keyword>
<dbReference type="InterPro" id="IPR036875">
    <property type="entry name" value="Znf_CCHC_sf"/>
</dbReference>
<dbReference type="AlphaFoldDB" id="A0A9P6ECJ1"/>
<reference evidence="4" key="1">
    <citation type="submission" date="2020-11" db="EMBL/GenBank/DDBJ databases">
        <authorList>
            <consortium name="DOE Joint Genome Institute"/>
            <person name="Ahrendt S."/>
            <person name="Riley R."/>
            <person name="Andreopoulos W."/>
            <person name="Labutti K."/>
            <person name="Pangilinan J."/>
            <person name="Ruiz-Duenas F.J."/>
            <person name="Barrasa J.M."/>
            <person name="Sanchez-Garcia M."/>
            <person name="Camarero S."/>
            <person name="Miyauchi S."/>
            <person name="Serrano A."/>
            <person name="Linde D."/>
            <person name="Babiker R."/>
            <person name="Drula E."/>
            <person name="Ayuso-Fernandez I."/>
            <person name="Pacheco R."/>
            <person name="Padilla G."/>
            <person name="Ferreira P."/>
            <person name="Barriuso J."/>
            <person name="Kellner H."/>
            <person name="Castanera R."/>
            <person name="Alfaro M."/>
            <person name="Ramirez L."/>
            <person name="Pisabarro A.G."/>
            <person name="Kuo A."/>
            <person name="Tritt A."/>
            <person name="Lipzen A."/>
            <person name="He G."/>
            <person name="Yan M."/>
            <person name="Ng V."/>
            <person name="Cullen D."/>
            <person name="Martin F."/>
            <person name="Rosso M.-N."/>
            <person name="Henrissat B."/>
            <person name="Hibbett D."/>
            <person name="Martinez A.T."/>
            <person name="Grigoriev I.V."/>
        </authorList>
    </citation>
    <scope>NUCLEOTIDE SEQUENCE</scope>
    <source>
        <strain evidence="4">CBS 506.95</strain>
    </source>
</reference>
<evidence type="ECO:0000313" key="5">
    <source>
        <dbReference type="Proteomes" id="UP000807306"/>
    </source>
</evidence>
<dbReference type="OrthoDB" id="3205788at2759"/>
<proteinExistence type="predicted"/>
<dbReference type="Proteomes" id="UP000807306">
    <property type="component" value="Unassembled WGS sequence"/>
</dbReference>
<evidence type="ECO:0000313" key="4">
    <source>
        <dbReference type="EMBL" id="KAF9526299.1"/>
    </source>
</evidence>
<name>A0A9P6ECJ1_9AGAR</name>
<dbReference type="SMART" id="SM00343">
    <property type="entry name" value="ZnF_C2HC"/>
    <property type="match status" value="1"/>
</dbReference>
<keyword evidence="1" id="KW-0507">mRNA processing</keyword>
<dbReference type="GO" id="GO:0008270">
    <property type="term" value="F:zinc ion binding"/>
    <property type="evidence" value="ECO:0007669"/>
    <property type="project" value="UniProtKB-KW"/>
</dbReference>
<dbReference type="GO" id="GO:0003676">
    <property type="term" value="F:nucleic acid binding"/>
    <property type="evidence" value="ECO:0007669"/>
    <property type="project" value="InterPro"/>
</dbReference>
<feature type="domain" description="CCHC-type" evidence="3">
    <location>
        <begin position="263"/>
        <end position="278"/>
    </location>
</feature>
<comment type="caution">
    <text evidence="4">The sequence shown here is derived from an EMBL/GenBank/DDBJ whole genome shotgun (WGS) entry which is preliminary data.</text>
</comment>
<dbReference type="GO" id="GO:0006397">
    <property type="term" value="P:mRNA processing"/>
    <property type="evidence" value="ECO:0007669"/>
    <property type="project" value="UniProtKB-KW"/>
</dbReference>
<keyword evidence="2" id="KW-0863">Zinc-finger</keyword>
<dbReference type="Pfam" id="PF00098">
    <property type="entry name" value="zf-CCHC"/>
    <property type="match status" value="1"/>
</dbReference>
<evidence type="ECO:0000256" key="2">
    <source>
        <dbReference type="PROSITE-ProRule" id="PRU00047"/>
    </source>
</evidence>
<dbReference type="EMBL" id="MU157873">
    <property type="protein sequence ID" value="KAF9526299.1"/>
    <property type="molecule type" value="Genomic_DNA"/>
</dbReference>
<sequence>MPREVEGVPEVPPSPLSFSVNLYPSLDVDNLTLDLRTEKNPIPSQFSIDLYSLSETLTSSQVFDLEDHEEPLQTQQMSVPKQIFIDLYSLADINRASESVTEVAPIPKTACISLYPIINVPAPLRQSEDVADIPPSPTNISIDLHPFPWIASSGPGVPTVTQASENLQTASSERVLISGSSFIVQAGEEFRLPEAELVGIQDSTEEEQIQDRKYEGEKITRSSEAVDLPIASVSSIPVRDPDAMAANVLETEQRGELVRDGACFICKEVGHIARDCPKKQRSRKPRG</sequence>
<dbReference type="PROSITE" id="PS50158">
    <property type="entry name" value="ZF_CCHC"/>
    <property type="match status" value="1"/>
</dbReference>
<dbReference type="Gene3D" id="4.10.60.10">
    <property type="entry name" value="Zinc finger, CCHC-type"/>
    <property type="match status" value="1"/>
</dbReference>
<protein>
    <recommendedName>
        <fullName evidence="3">CCHC-type domain-containing protein</fullName>
    </recommendedName>
</protein>
<keyword evidence="5" id="KW-1185">Reference proteome</keyword>
<gene>
    <name evidence="4" type="ORF">CPB83DRAFT_493316</name>
</gene>
<dbReference type="SUPFAM" id="SSF57756">
    <property type="entry name" value="Retrovirus zinc finger-like domains"/>
    <property type="match status" value="1"/>
</dbReference>
<evidence type="ECO:0000256" key="1">
    <source>
        <dbReference type="ARBA" id="ARBA00022664"/>
    </source>
</evidence>
<accession>A0A9P6ECJ1</accession>